<organism evidence="6 7">
    <name type="scientific">Sporosarcina soli</name>
    <dbReference type="NCBI Taxonomy" id="334736"/>
    <lineage>
        <taxon>Bacteria</taxon>
        <taxon>Bacillati</taxon>
        <taxon>Bacillota</taxon>
        <taxon>Bacilli</taxon>
        <taxon>Bacillales</taxon>
        <taxon>Caryophanaceae</taxon>
        <taxon>Sporosarcina</taxon>
    </lineage>
</organism>
<evidence type="ECO:0000313" key="6">
    <source>
        <dbReference type="EMBL" id="MFC5588685.1"/>
    </source>
</evidence>
<evidence type="ECO:0000256" key="5">
    <source>
        <dbReference type="ARBA" id="ARBA00023004"/>
    </source>
</evidence>
<dbReference type="Proteomes" id="UP001596109">
    <property type="component" value="Unassembled WGS sequence"/>
</dbReference>
<evidence type="ECO:0008006" key="8">
    <source>
        <dbReference type="Google" id="ProtNLM"/>
    </source>
</evidence>
<protein>
    <recommendedName>
        <fullName evidence="8">Cysteine dioxygenase</fullName>
    </recommendedName>
</protein>
<evidence type="ECO:0000256" key="2">
    <source>
        <dbReference type="ARBA" id="ARBA00022723"/>
    </source>
</evidence>
<dbReference type="Gene3D" id="2.60.120.10">
    <property type="entry name" value="Jelly Rolls"/>
    <property type="match status" value="1"/>
</dbReference>
<name>A0ABW0TGU5_9BACL</name>
<keyword evidence="7" id="KW-1185">Reference proteome</keyword>
<dbReference type="InterPro" id="IPR010300">
    <property type="entry name" value="CDO_1"/>
</dbReference>
<evidence type="ECO:0000313" key="7">
    <source>
        <dbReference type="Proteomes" id="UP001596109"/>
    </source>
</evidence>
<evidence type="ECO:0000256" key="4">
    <source>
        <dbReference type="ARBA" id="ARBA00023002"/>
    </source>
</evidence>
<reference evidence="7" key="1">
    <citation type="journal article" date="2019" name="Int. J. Syst. Evol. Microbiol.">
        <title>The Global Catalogue of Microorganisms (GCM) 10K type strain sequencing project: providing services to taxonomists for standard genome sequencing and annotation.</title>
        <authorList>
            <consortium name="The Broad Institute Genomics Platform"/>
            <consortium name="The Broad Institute Genome Sequencing Center for Infectious Disease"/>
            <person name="Wu L."/>
            <person name="Ma J."/>
        </authorList>
    </citation>
    <scope>NUCLEOTIDE SEQUENCE [LARGE SCALE GENOMIC DNA]</scope>
    <source>
        <strain evidence="7">CGMCC 4.1434</strain>
    </source>
</reference>
<accession>A0ABW0TGU5</accession>
<gene>
    <name evidence="6" type="ORF">ACFPRA_07295</name>
</gene>
<comment type="caution">
    <text evidence="6">The sequence shown here is derived from an EMBL/GenBank/DDBJ whole genome shotgun (WGS) entry which is preliminary data.</text>
</comment>
<sequence>MITTDKMHPELKSFIEDLKVIIKDGESEEVITENVRSRIKRLLTDDGVIPAAYKIPNPDKYTLYPVYIAPDNSFCIASAVWDVGQSTPIHDHGTWGVIGIIQGNELEIHYDVDSKNELIAVQEREFQKGDTVVCCKSDRDLHKVQCVSSIPCVGIHVYGGNIGEMERHMYDPVTGNKRTVVTAWDTVTAVE</sequence>
<dbReference type="Pfam" id="PF05995">
    <property type="entry name" value="CDO_I"/>
    <property type="match status" value="1"/>
</dbReference>
<dbReference type="RefSeq" id="WP_381432186.1">
    <property type="nucleotide sequence ID" value="NZ_JBHSNO010000005.1"/>
</dbReference>
<dbReference type="PANTHER" id="PTHR12918">
    <property type="entry name" value="CYSTEINE DIOXYGENASE"/>
    <property type="match status" value="1"/>
</dbReference>
<comment type="similarity">
    <text evidence="1">Belongs to the cysteine dioxygenase family.</text>
</comment>
<dbReference type="CDD" id="cd10548">
    <property type="entry name" value="cupin_CDO"/>
    <property type="match status" value="1"/>
</dbReference>
<evidence type="ECO:0000256" key="3">
    <source>
        <dbReference type="ARBA" id="ARBA00022964"/>
    </source>
</evidence>
<keyword evidence="5" id="KW-0408">Iron</keyword>
<dbReference type="SUPFAM" id="SSF51182">
    <property type="entry name" value="RmlC-like cupins"/>
    <property type="match status" value="1"/>
</dbReference>
<proteinExistence type="inferred from homology"/>
<keyword evidence="3" id="KW-0223">Dioxygenase</keyword>
<evidence type="ECO:0000256" key="1">
    <source>
        <dbReference type="ARBA" id="ARBA00006622"/>
    </source>
</evidence>
<dbReference type="InterPro" id="IPR014710">
    <property type="entry name" value="RmlC-like_jellyroll"/>
</dbReference>
<keyword evidence="2" id="KW-0479">Metal-binding</keyword>
<dbReference type="PANTHER" id="PTHR12918:SF1">
    <property type="entry name" value="CYSTEINE DIOXYGENASE TYPE 1"/>
    <property type="match status" value="1"/>
</dbReference>
<dbReference type="InterPro" id="IPR011051">
    <property type="entry name" value="RmlC_Cupin_sf"/>
</dbReference>
<dbReference type="EMBL" id="JBHSNO010000005">
    <property type="protein sequence ID" value="MFC5588685.1"/>
    <property type="molecule type" value="Genomic_DNA"/>
</dbReference>
<keyword evidence="4" id="KW-0560">Oxidoreductase</keyword>